<keyword evidence="14" id="KW-1185">Reference proteome</keyword>
<dbReference type="OrthoDB" id="9803348at2"/>
<feature type="transmembrane region" description="Helical" evidence="12">
    <location>
        <begin position="119"/>
        <end position="144"/>
    </location>
</feature>
<accession>A0A5B7YFU3</accession>
<dbReference type="InterPro" id="IPR051163">
    <property type="entry name" value="Sodium:Solute_Symporter_SSF"/>
</dbReference>
<keyword evidence="4" id="KW-1003">Cell membrane</keyword>
<evidence type="ECO:0000256" key="11">
    <source>
        <dbReference type="RuleBase" id="RU362091"/>
    </source>
</evidence>
<evidence type="ECO:0000313" key="13">
    <source>
        <dbReference type="EMBL" id="QCZ94567.1"/>
    </source>
</evidence>
<keyword evidence="6 12" id="KW-1133">Transmembrane helix</keyword>
<feature type="transmembrane region" description="Helical" evidence="12">
    <location>
        <begin position="6"/>
        <end position="23"/>
    </location>
</feature>
<feature type="transmembrane region" description="Helical" evidence="12">
    <location>
        <begin position="496"/>
        <end position="518"/>
    </location>
</feature>
<protein>
    <submittedName>
        <fullName evidence="13">Sodium/solute symporter</fullName>
    </submittedName>
</protein>
<keyword evidence="10" id="KW-0739">Sodium transport</keyword>
<proteinExistence type="inferred from homology"/>
<dbReference type="Pfam" id="PF00474">
    <property type="entry name" value="SSF"/>
    <property type="match status" value="1"/>
</dbReference>
<name>A0A5B7YFU3_9ALTE</name>
<dbReference type="AlphaFoldDB" id="A0A5B7YFU3"/>
<evidence type="ECO:0000256" key="1">
    <source>
        <dbReference type="ARBA" id="ARBA00004651"/>
    </source>
</evidence>
<reference evidence="13 14" key="1">
    <citation type="submission" date="2019-04" db="EMBL/GenBank/DDBJ databases">
        <title>Salinimonas iocasae sp. nov., a halophilic bacterium isolated from the outer tube casing of tubeworms in Okinawa Trough.</title>
        <authorList>
            <person name="Zhang H."/>
            <person name="Wang H."/>
            <person name="Li C."/>
        </authorList>
    </citation>
    <scope>NUCLEOTIDE SEQUENCE [LARGE SCALE GENOMIC DNA]</scope>
    <source>
        <strain evidence="13 14">KX18D6</strain>
    </source>
</reference>
<feature type="transmembrane region" description="Helical" evidence="12">
    <location>
        <begin position="375"/>
        <end position="394"/>
    </location>
</feature>
<dbReference type="PANTHER" id="PTHR42985:SF40">
    <property type="entry name" value="LD47995P-RELATED"/>
    <property type="match status" value="1"/>
</dbReference>
<dbReference type="RefSeq" id="WP_139757304.1">
    <property type="nucleotide sequence ID" value="NZ_CP039852.1"/>
</dbReference>
<gene>
    <name evidence="13" type="ORF">FBQ74_14315</name>
</gene>
<evidence type="ECO:0000256" key="4">
    <source>
        <dbReference type="ARBA" id="ARBA00022475"/>
    </source>
</evidence>
<dbReference type="Gene3D" id="1.20.1730.10">
    <property type="entry name" value="Sodium/glucose cotransporter"/>
    <property type="match status" value="1"/>
</dbReference>
<evidence type="ECO:0000256" key="6">
    <source>
        <dbReference type="ARBA" id="ARBA00022989"/>
    </source>
</evidence>
<keyword evidence="5 12" id="KW-0812">Transmembrane</keyword>
<evidence type="ECO:0000256" key="8">
    <source>
        <dbReference type="ARBA" id="ARBA00023065"/>
    </source>
</evidence>
<feature type="transmembrane region" description="Helical" evidence="12">
    <location>
        <begin position="456"/>
        <end position="475"/>
    </location>
</feature>
<dbReference type="GO" id="GO:0015293">
    <property type="term" value="F:symporter activity"/>
    <property type="evidence" value="ECO:0007669"/>
    <property type="project" value="TreeGrafter"/>
</dbReference>
<sequence>MTTLDYTIIASYLIGLLLLGALYRRHGGGNDYFLAGRALSWPAITLSVMATQLSAISFISAPAFVGIREGGGLIWLSYELALPAAVAIMLWRLLPSLHKAGVVSVYDYLERRFTRSTRLLISFVFQLSRSFATAIMIYAISLILQGTIGLNQYHAIALIGVITLIYSAMGGMRAVVYGDALQMILIVSGAAICLFVGLQEAGGFSNVLALVEPQRLQAINLESAGFAGSDFGLLPMLFGGIILYASYYGCDQSEAQRALSTRSLSDLRKMLVAVALLRFPITLLYCVTGLVIGVLFLNNASLMDQIPDGKPDWMMPIFIVEYLPSGLVGFLVVAIMAAAMSSLSSAINSLAAVSVEDIYRLKGRRPKSHEYVRQARLAGIGWGIVTLVLSLYAGDIAPTVIEAINKIGSVFYGPVLATFLLGIHTRRTSSRAVNIGLTAGVVCNILLWILDIPLFWFWWNVIGFTVTVVVALLIASVRPDAIPKTLPSVKGAGTSLLGALVCWSFVLLGLSIIIPMILKA</sequence>
<dbReference type="NCBIfam" id="TIGR00813">
    <property type="entry name" value="sss"/>
    <property type="match status" value="1"/>
</dbReference>
<feature type="transmembrane region" description="Helical" evidence="12">
    <location>
        <begin position="73"/>
        <end position="94"/>
    </location>
</feature>
<dbReference type="EMBL" id="CP039852">
    <property type="protein sequence ID" value="QCZ94567.1"/>
    <property type="molecule type" value="Genomic_DNA"/>
</dbReference>
<evidence type="ECO:0000313" key="14">
    <source>
        <dbReference type="Proteomes" id="UP000304912"/>
    </source>
</evidence>
<feature type="transmembrane region" description="Helical" evidence="12">
    <location>
        <begin position="432"/>
        <end position="450"/>
    </location>
</feature>
<dbReference type="InterPro" id="IPR038377">
    <property type="entry name" value="Na/Glc_symporter_sf"/>
</dbReference>
<comment type="similarity">
    <text evidence="2 11">Belongs to the sodium:solute symporter (SSF) (TC 2.A.21) family.</text>
</comment>
<evidence type="ECO:0000256" key="12">
    <source>
        <dbReference type="SAM" id="Phobius"/>
    </source>
</evidence>
<dbReference type="KEGG" id="salk:FBQ74_14315"/>
<comment type="subcellular location">
    <subcellularLocation>
        <location evidence="1">Cell membrane</location>
        <topology evidence="1">Multi-pass membrane protein</topology>
    </subcellularLocation>
</comment>
<feature type="transmembrane region" description="Helical" evidence="12">
    <location>
        <begin position="317"/>
        <end position="339"/>
    </location>
</feature>
<keyword evidence="8" id="KW-0406">Ion transport</keyword>
<feature type="transmembrane region" description="Helical" evidence="12">
    <location>
        <begin position="406"/>
        <end position="425"/>
    </location>
</feature>
<organism evidence="13 14">
    <name type="scientific">Salinimonas iocasae</name>
    <dbReference type="NCBI Taxonomy" id="2572577"/>
    <lineage>
        <taxon>Bacteria</taxon>
        <taxon>Pseudomonadati</taxon>
        <taxon>Pseudomonadota</taxon>
        <taxon>Gammaproteobacteria</taxon>
        <taxon>Alteromonadales</taxon>
        <taxon>Alteromonadaceae</taxon>
        <taxon>Alteromonas/Salinimonas group</taxon>
        <taxon>Salinimonas</taxon>
    </lineage>
</organism>
<feature type="transmembrane region" description="Helical" evidence="12">
    <location>
        <begin position="180"/>
        <end position="198"/>
    </location>
</feature>
<evidence type="ECO:0000256" key="2">
    <source>
        <dbReference type="ARBA" id="ARBA00006434"/>
    </source>
</evidence>
<keyword evidence="9 12" id="KW-0472">Membrane</keyword>
<feature type="transmembrane region" description="Helical" evidence="12">
    <location>
        <begin position="44"/>
        <end position="67"/>
    </location>
</feature>
<dbReference type="PROSITE" id="PS50283">
    <property type="entry name" value="NA_SOLUT_SYMP_3"/>
    <property type="match status" value="1"/>
</dbReference>
<dbReference type="GO" id="GO:0006814">
    <property type="term" value="P:sodium ion transport"/>
    <property type="evidence" value="ECO:0007669"/>
    <property type="project" value="UniProtKB-KW"/>
</dbReference>
<feature type="transmembrane region" description="Helical" evidence="12">
    <location>
        <begin position="271"/>
        <end position="297"/>
    </location>
</feature>
<feature type="transmembrane region" description="Helical" evidence="12">
    <location>
        <begin position="150"/>
        <end position="168"/>
    </location>
</feature>
<keyword evidence="7" id="KW-0915">Sodium</keyword>
<dbReference type="InterPro" id="IPR001734">
    <property type="entry name" value="Na/solute_symporter"/>
</dbReference>
<dbReference type="Proteomes" id="UP000304912">
    <property type="component" value="Chromosome"/>
</dbReference>
<dbReference type="GO" id="GO:0005886">
    <property type="term" value="C:plasma membrane"/>
    <property type="evidence" value="ECO:0007669"/>
    <property type="project" value="UniProtKB-SubCell"/>
</dbReference>
<keyword evidence="3" id="KW-0813">Transport</keyword>
<evidence type="ECO:0000256" key="3">
    <source>
        <dbReference type="ARBA" id="ARBA00022448"/>
    </source>
</evidence>
<evidence type="ECO:0000256" key="9">
    <source>
        <dbReference type="ARBA" id="ARBA00023136"/>
    </source>
</evidence>
<dbReference type="PANTHER" id="PTHR42985">
    <property type="entry name" value="SODIUM-COUPLED MONOCARBOXYLATE TRANSPORTER"/>
    <property type="match status" value="1"/>
</dbReference>
<evidence type="ECO:0000256" key="10">
    <source>
        <dbReference type="ARBA" id="ARBA00023201"/>
    </source>
</evidence>
<feature type="transmembrane region" description="Helical" evidence="12">
    <location>
        <begin position="231"/>
        <end position="250"/>
    </location>
</feature>
<evidence type="ECO:0000256" key="7">
    <source>
        <dbReference type="ARBA" id="ARBA00023053"/>
    </source>
</evidence>
<evidence type="ECO:0000256" key="5">
    <source>
        <dbReference type="ARBA" id="ARBA00022692"/>
    </source>
</evidence>